<organism evidence="1 2">
    <name type="scientific">Brevibacillus laterosporus</name>
    <name type="common">Bacillus laterosporus</name>
    <dbReference type="NCBI Taxonomy" id="1465"/>
    <lineage>
        <taxon>Bacteria</taxon>
        <taxon>Bacillati</taxon>
        <taxon>Bacillota</taxon>
        <taxon>Bacilli</taxon>
        <taxon>Bacillales</taxon>
        <taxon>Paenibacillaceae</taxon>
        <taxon>Brevibacillus</taxon>
    </lineage>
</organism>
<reference evidence="1" key="1">
    <citation type="submission" date="2022-09" db="EMBL/GenBank/DDBJ databases">
        <title>Genome analysis and characterization of larvicidal activity of Brevibacillus strains.</title>
        <authorList>
            <person name="Patrusheva E.V."/>
            <person name="Izotova A.O."/>
            <person name="Toshchakov S.V."/>
            <person name="Sineoky S.P."/>
        </authorList>
    </citation>
    <scope>NUCLEOTIDE SEQUENCE</scope>
    <source>
        <strain evidence="1">VKPM_B-13247</strain>
    </source>
</reference>
<comment type="caution">
    <text evidence="1">The sequence shown here is derived from an EMBL/GenBank/DDBJ whole genome shotgun (WGS) entry which is preliminary data.</text>
</comment>
<proteinExistence type="predicted"/>
<sequence>MNLTTEEMTGMRMVKKSVEIVMAVAEVLINGKQVVIELNK</sequence>
<evidence type="ECO:0000313" key="2">
    <source>
        <dbReference type="Proteomes" id="UP001077662"/>
    </source>
</evidence>
<dbReference type="AlphaFoldDB" id="A0AAP3DHB8"/>
<accession>A0AAP3DHB8</accession>
<gene>
    <name evidence="1" type="ORF">O0554_13075</name>
</gene>
<dbReference type="RefSeq" id="WP_255193709.1">
    <property type="nucleotide sequence ID" value="NZ_CP032410.1"/>
</dbReference>
<evidence type="ECO:0000313" key="1">
    <source>
        <dbReference type="EMBL" id="MCZ0807836.1"/>
    </source>
</evidence>
<protein>
    <submittedName>
        <fullName evidence="1">Uncharacterized protein</fullName>
    </submittedName>
</protein>
<dbReference type="EMBL" id="JAPTNE010000015">
    <property type="protein sequence ID" value="MCZ0807836.1"/>
    <property type="molecule type" value="Genomic_DNA"/>
</dbReference>
<dbReference type="GeneID" id="74354451"/>
<dbReference type="Proteomes" id="UP001077662">
    <property type="component" value="Unassembled WGS sequence"/>
</dbReference>
<name>A0AAP3DHB8_BRELA</name>